<dbReference type="Proteomes" id="UP001219567">
    <property type="component" value="Chromosome 1"/>
</dbReference>
<evidence type="ECO:0000313" key="2">
    <source>
        <dbReference type="Proteomes" id="UP001219567"/>
    </source>
</evidence>
<accession>A0AAJ5YT59</accession>
<gene>
    <name evidence="1" type="ORF">MYAM1_001512</name>
</gene>
<evidence type="ECO:0000313" key="1">
    <source>
        <dbReference type="EMBL" id="WFC98780.1"/>
    </source>
</evidence>
<proteinExistence type="predicted"/>
<dbReference type="EMBL" id="CP119943">
    <property type="protein sequence ID" value="WFC98780.1"/>
    <property type="molecule type" value="Genomic_DNA"/>
</dbReference>
<sequence length="117" mass="12849">MSVNQLKARILAVLAESHQPLDPELNVPFAEAQPDQVEIYVGNADAEQESDTLQYTRLQDTKQLSKSAWAKDQSPKLDALALQDGLPLYLGFPGEPKVQIPSLDDQMMDGEENGGNL</sequence>
<organism evidence="1 2">
    <name type="scientific">Malassezia yamatoensis</name>
    <dbReference type="NCBI Taxonomy" id="253288"/>
    <lineage>
        <taxon>Eukaryota</taxon>
        <taxon>Fungi</taxon>
        <taxon>Dikarya</taxon>
        <taxon>Basidiomycota</taxon>
        <taxon>Ustilaginomycotina</taxon>
        <taxon>Malasseziomycetes</taxon>
        <taxon>Malasseziales</taxon>
        <taxon>Malasseziaceae</taxon>
        <taxon>Malassezia</taxon>
    </lineage>
</organism>
<reference evidence="1 2" key="1">
    <citation type="submission" date="2023-03" db="EMBL/GenBank/DDBJ databases">
        <title>Mating type loci evolution in Malassezia.</title>
        <authorList>
            <person name="Coelho M.A."/>
        </authorList>
    </citation>
    <scope>NUCLEOTIDE SEQUENCE [LARGE SCALE GENOMIC DNA]</scope>
    <source>
        <strain evidence="1 2">CBS 9725</strain>
    </source>
</reference>
<protein>
    <submittedName>
        <fullName evidence="1">Uncharacterized protein</fullName>
    </submittedName>
</protein>
<keyword evidence="2" id="KW-1185">Reference proteome</keyword>
<dbReference type="AlphaFoldDB" id="A0AAJ5YT59"/>
<name>A0AAJ5YT59_9BASI</name>